<evidence type="ECO:0000256" key="1">
    <source>
        <dbReference type="ARBA" id="ARBA00009922"/>
    </source>
</evidence>
<dbReference type="PANTHER" id="PTHR11070:SF2">
    <property type="entry name" value="ATP-DEPENDENT DNA HELICASE SRS2"/>
    <property type="match status" value="1"/>
</dbReference>
<evidence type="ECO:0000256" key="9">
    <source>
        <dbReference type="ARBA" id="ARBA00034808"/>
    </source>
</evidence>
<dbReference type="GO" id="GO:0000725">
    <property type="term" value="P:recombinational repair"/>
    <property type="evidence" value="ECO:0007669"/>
    <property type="project" value="TreeGrafter"/>
</dbReference>
<evidence type="ECO:0000313" key="14">
    <source>
        <dbReference type="EMBL" id="UZW64307.1"/>
    </source>
</evidence>
<dbReference type="InterPro" id="IPR014016">
    <property type="entry name" value="UvrD-like_ATP-bd"/>
</dbReference>
<protein>
    <recommendedName>
        <fullName evidence="9">DNA 3'-5' helicase</fullName>
        <ecNumber evidence="9">5.6.2.4</ecNumber>
    </recommendedName>
</protein>
<keyword evidence="3 11" id="KW-0378">Hydrolase</keyword>
<dbReference type="InterPro" id="IPR027417">
    <property type="entry name" value="P-loop_NTPase"/>
</dbReference>
<dbReference type="EMBL" id="CP107525">
    <property type="protein sequence ID" value="UZW64307.1"/>
    <property type="molecule type" value="Genomic_DNA"/>
</dbReference>
<evidence type="ECO:0000259" key="12">
    <source>
        <dbReference type="PROSITE" id="PS51198"/>
    </source>
</evidence>
<dbReference type="RefSeq" id="WP_109537240.1">
    <property type="nucleotide sequence ID" value="NZ_CP012624.1"/>
</dbReference>
<reference evidence="14" key="1">
    <citation type="submission" date="2022-10" db="EMBL/GenBank/DDBJ databases">
        <authorList>
            <person name="Wei X."/>
        </authorList>
    </citation>
    <scope>NUCLEOTIDE SEQUENCE</scope>
    <source>
        <strain evidence="14">SD2</strain>
    </source>
</reference>
<dbReference type="InterPro" id="IPR013986">
    <property type="entry name" value="DExx_box_DNA_helicase_dom_sf"/>
</dbReference>
<name>A0AAN1B3A4_MYCSY</name>
<dbReference type="PROSITE" id="PS51198">
    <property type="entry name" value="UVRD_HELICASE_ATP_BIND"/>
    <property type="match status" value="1"/>
</dbReference>
<comment type="similarity">
    <text evidence="1">Belongs to the helicase family. UvrD subfamily.</text>
</comment>
<keyword evidence="5 11" id="KW-0067">ATP-binding</keyword>
<keyword evidence="4 11" id="KW-0347">Helicase</keyword>
<dbReference type="AlphaFoldDB" id="A0AAN1B3A4"/>
<evidence type="ECO:0000256" key="6">
    <source>
        <dbReference type="ARBA" id="ARBA00023125"/>
    </source>
</evidence>
<dbReference type="Gene3D" id="1.10.10.160">
    <property type="match status" value="1"/>
</dbReference>
<feature type="binding site" evidence="11">
    <location>
        <begin position="32"/>
        <end position="39"/>
    </location>
    <ligand>
        <name>ATP</name>
        <dbReference type="ChEBI" id="CHEBI:30616"/>
    </ligand>
</feature>
<dbReference type="InterPro" id="IPR014017">
    <property type="entry name" value="DNA_helicase_UvrD-like_C"/>
</dbReference>
<dbReference type="CDD" id="cd17932">
    <property type="entry name" value="DEXQc_UvrD"/>
    <property type="match status" value="1"/>
</dbReference>
<dbReference type="EC" id="5.6.2.4" evidence="9"/>
<organism evidence="14 15">
    <name type="scientific">Mycoplasmopsis synoviae</name>
    <name type="common">Mycoplasma synoviae</name>
    <dbReference type="NCBI Taxonomy" id="2109"/>
    <lineage>
        <taxon>Bacteria</taxon>
        <taxon>Bacillati</taxon>
        <taxon>Mycoplasmatota</taxon>
        <taxon>Mycoplasmoidales</taxon>
        <taxon>Metamycoplasmataceae</taxon>
        <taxon>Mycoplasmopsis</taxon>
    </lineage>
</organism>
<evidence type="ECO:0000313" key="15">
    <source>
        <dbReference type="Proteomes" id="UP001164481"/>
    </source>
</evidence>
<dbReference type="SUPFAM" id="SSF52540">
    <property type="entry name" value="P-loop containing nucleoside triphosphate hydrolases"/>
    <property type="match status" value="1"/>
</dbReference>
<keyword evidence="7" id="KW-0413">Isomerase</keyword>
<sequence>MIAFKKKDLLDDLNEKQREAVEYFDSHLRIIAGAGTGKTKVLTRKILYLILEKKVDPSKILAVTFTNKAAKEMKDRINSKYYDKQKVLFENVFTLHSFCAQVLRKYINLIGFSRNFPILDELDKKQVLQDLYVKNKITNHEVSYSNMAKYISWAKNNLLNQKDLIAELEKQFNGDAVSKTIANVYQDYLNYMAEKGALDFDDLILHCKTLLEMHPNVAAKIARHFNYILVDEFQDTSDLQFDILEKIIDKSSQLTIVGDPDQTIYNWRGASVDLILNFENIFENSKTIVLDTNYRSTKKILASANKLIKNNKNRFSKDLITNNDEGNDIEFYHAFNTEAEAQWVISKIKLLKKQKHQIKNIVILYRSNYYSRAFEDALLGEGINYKIFNGYKFYQRTEIKDVLAFLKTILNKDSIALKRIINVPVRGIGPKTVEKIEAFAEKNKISLYDALFTHFKELPLGKEIILKKIYPFIKILRKYQLISEKYPLPVITQKLLEELNYLEQIKGNQNENQNAIENVKELISVSMKNYFETNKEATAIDYLNQVSLLSTTGEDVEGDDFVSLMTIHVSKGLEFDNVFIVGLTEGVFPNYKHLEDAKENKHKTKTELNKGIEEERRLAYVAITRARKNLFVSDSRGSVYAPIIHEKQTSRFIREMGIDFESFLVDKTSKFSHYLSEEENKNIKIIVGDAVSHTRFGEGIVQEVNDYDIVVKFVHESAPLTIKKNHPSIKVLAR</sequence>
<evidence type="ECO:0000256" key="10">
    <source>
        <dbReference type="ARBA" id="ARBA00048988"/>
    </source>
</evidence>
<dbReference type="GO" id="GO:0005524">
    <property type="term" value="F:ATP binding"/>
    <property type="evidence" value="ECO:0007669"/>
    <property type="project" value="UniProtKB-UniRule"/>
</dbReference>
<feature type="domain" description="UvrD-like helicase C-terminal" evidence="13">
    <location>
        <begin position="298"/>
        <end position="572"/>
    </location>
</feature>
<evidence type="ECO:0000256" key="11">
    <source>
        <dbReference type="PROSITE-ProRule" id="PRU00560"/>
    </source>
</evidence>
<accession>A0AAN1B3A4</accession>
<dbReference type="Gene3D" id="1.10.486.10">
    <property type="entry name" value="PCRA, domain 4"/>
    <property type="match status" value="1"/>
</dbReference>
<dbReference type="GO" id="GO:0003677">
    <property type="term" value="F:DNA binding"/>
    <property type="evidence" value="ECO:0007669"/>
    <property type="project" value="UniProtKB-KW"/>
</dbReference>
<evidence type="ECO:0000256" key="5">
    <source>
        <dbReference type="ARBA" id="ARBA00022840"/>
    </source>
</evidence>
<keyword evidence="2 11" id="KW-0547">Nucleotide-binding</keyword>
<comment type="catalytic activity">
    <reaction evidence="8">
        <text>Couples ATP hydrolysis with the unwinding of duplex DNA by translocating in the 3'-5' direction.</text>
        <dbReference type="EC" id="5.6.2.4"/>
    </reaction>
</comment>
<dbReference type="Pfam" id="PF00580">
    <property type="entry name" value="UvrD-helicase"/>
    <property type="match status" value="1"/>
</dbReference>
<evidence type="ECO:0000256" key="2">
    <source>
        <dbReference type="ARBA" id="ARBA00022741"/>
    </source>
</evidence>
<dbReference type="CDD" id="cd18807">
    <property type="entry name" value="SF1_C_UvrD"/>
    <property type="match status" value="1"/>
</dbReference>
<dbReference type="Proteomes" id="UP001164481">
    <property type="component" value="Chromosome"/>
</dbReference>
<comment type="catalytic activity">
    <reaction evidence="10">
        <text>ATP + H2O = ADP + phosphate + H(+)</text>
        <dbReference type="Rhea" id="RHEA:13065"/>
        <dbReference type="ChEBI" id="CHEBI:15377"/>
        <dbReference type="ChEBI" id="CHEBI:15378"/>
        <dbReference type="ChEBI" id="CHEBI:30616"/>
        <dbReference type="ChEBI" id="CHEBI:43474"/>
        <dbReference type="ChEBI" id="CHEBI:456216"/>
        <dbReference type="EC" id="5.6.2.4"/>
    </reaction>
</comment>
<dbReference type="GO" id="GO:0033202">
    <property type="term" value="C:DNA helicase complex"/>
    <property type="evidence" value="ECO:0007669"/>
    <property type="project" value="TreeGrafter"/>
</dbReference>
<evidence type="ECO:0000256" key="8">
    <source>
        <dbReference type="ARBA" id="ARBA00034617"/>
    </source>
</evidence>
<feature type="domain" description="UvrD-like helicase ATP-binding" evidence="12">
    <location>
        <begin position="11"/>
        <end position="297"/>
    </location>
</feature>
<dbReference type="GO" id="GO:0016787">
    <property type="term" value="F:hydrolase activity"/>
    <property type="evidence" value="ECO:0007669"/>
    <property type="project" value="UniProtKB-UniRule"/>
</dbReference>
<dbReference type="Pfam" id="PF13361">
    <property type="entry name" value="UvrD_C"/>
    <property type="match status" value="1"/>
</dbReference>
<dbReference type="PROSITE" id="PS51217">
    <property type="entry name" value="UVRD_HELICASE_CTER"/>
    <property type="match status" value="1"/>
</dbReference>
<dbReference type="PANTHER" id="PTHR11070">
    <property type="entry name" value="UVRD / RECB / PCRA DNA HELICASE FAMILY MEMBER"/>
    <property type="match status" value="1"/>
</dbReference>
<gene>
    <name evidence="14" type="ORF">OIE46_02920</name>
</gene>
<proteinExistence type="inferred from homology"/>
<dbReference type="GO" id="GO:0005829">
    <property type="term" value="C:cytosol"/>
    <property type="evidence" value="ECO:0007669"/>
    <property type="project" value="TreeGrafter"/>
</dbReference>
<reference evidence="14" key="2">
    <citation type="submission" date="2022-11" db="EMBL/GenBank/DDBJ databases">
        <title>complete genomes of mycoplasma synoviae ZX313 strain and SD2 strain.</title>
        <authorList>
            <person name="Zhong Q."/>
        </authorList>
    </citation>
    <scope>NUCLEOTIDE SEQUENCE</scope>
    <source>
        <strain evidence="14">SD2</strain>
    </source>
</reference>
<evidence type="ECO:0000256" key="3">
    <source>
        <dbReference type="ARBA" id="ARBA00022801"/>
    </source>
</evidence>
<dbReference type="InterPro" id="IPR000212">
    <property type="entry name" value="DNA_helicase_UvrD/REP"/>
</dbReference>
<evidence type="ECO:0000256" key="4">
    <source>
        <dbReference type="ARBA" id="ARBA00022806"/>
    </source>
</evidence>
<keyword evidence="6" id="KW-0238">DNA-binding</keyword>
<dbReference type="Gene3D" id="3.40.50.300">
    <property type="entry name" value="P-loop containing nucleotide triphosphate hydrolases"/>
    <property type="match status" value="2"/>
</dbReference>
<evidence type="ECO:0000259" key="13">
    <source>
        <dbReference type="PROSITE" id="PS51217"/>
    </source>
</evidence>
<dbReference type="GO" id="GO:0043138">
    <property type="term" value="F:3'-5' DNA helicase activity"/>
    <property type="evidence" value="ECO:0007669"/>
    <property type="project" value="UniProtKB-EC"/>
</dbReference>
<evidence type="ECO:0000256" key="7">
    <source>
        <dbReference type="ARBA" id="ARBA00023235"/>
    </source>
</evidence>